<dbReference type="InterPro" id="IPR005119">
    <property type="entry name" value="LysR_subst-bd"/>
</dbReference>
<keyword evidence="4" id="KW-0010">Activator</keyword>
<dbReference type="PANTHER" id="PTHR30346">
    <property type="entry name" value="TRANSCRIPTIONAL DUAL REGULATOR HCAR-RELATED"/>
    <property type="match status" value="1"/>
</dbReference>
<feature type="domain" description="HTH lysR-type" evidence="6">
    <location>
        <begin position="1"/>
        <end position="58"/>
    </location>
</feature>
<dbReference type="InterPro" id="IPR036388">
    <property type="entry name" value="WH-like_DNA-bd_sf"/>
</dbReference>
<keyword evidence="5" id="KW-0804">Transcription</keyword>
<keyword evidence="8" id="KW-1185">Reference proteome</keyword>
<dbReference type="Pfam" id="PF03466">
    <property type="entry name" value="LysR_substrate"/>
    <property type="match status" value="1"/>
</dbReference>
<dbReference type="PROSITE" id="PS50931">
    <property type="entry name" value="HTH_LYSR"/>
    <property type="match status" value="1"/>
</dbReference>
<dbReference type="PRINTS" id="PR00039">
    <property type="entry name" value="HTHLYSR"/>
</dbReference>
<gene>
    <name evidence="7" type="ORF">ACFS7Y_21035</name>
</gene>
<organism evidence="7 8">
    <name type="scientific">Sphingobacterium bambusae</name>
    <dbReference type="NCBI Taxonomy" id="662858"/>
    <lineage>
        <taxon>Bacteria</taxon>
        <taxon>Pseudomonadati</taxon>
        <taxon>Bacteroidota</taxon>
        <taxon>Sphingobacteriia</taxon>
        <taxon>Sphingobacteriales</taxon>
        <taxon>Sphingobacteriaceae</taxon>
        <taxon>Sphingobacterium</taxon>
    </lineage>
</organism>
<reference evidence="8" key="1">
    <citation type="journal article" date="2019" name="Int. J. Syst. Evol. Microbiol.">
        <title>The Global Catalogue of Microorganisms (GCM) 10K type strain sequencing project: providing services to taxonomists for standard genome sequencing and annotation.</title>
        <authorList>
            <consortium name="The Broad Institute Genomics Platform"/>
            <consortium name="The Broad Institute Genome Sequencing Center for Infectious Disease"/>
            <person name="Wu L."/>
            <person name="Ma J."/>
        </authorList>
    </citation>
    <scope>NUCLEOTIDE SEQUENCE [LARGE SCALE GENOMIC DNA]</scope>
    <source>
        <strain evidence="8">KCTC 22814</strain>
    </source>
</reference>
<sequence>MELRHLRYFLVLSEELHFGKAAKRLFISQPPLSRQIKELEQELGITLFLRDNKRVTLTDAGHYFAEEAANTLKQLDFAKQQAAQIHESLAGEVRIGYISSIDKQKLGKLIQQLQTHYPYLQTKLYELSSDRQIDALNNRQMDIGIIRAPSLSPNLTVEKLYDDGFALVYASDYTLPEDLSRLTALPFISYHADYAPMYHQQMLSCCAQLGFIPNLRHACNNIASILELVHVGSGITIVPQSVRMQYQHLHLNFLNLEEPSLRTDILLAYAKEQKHPAFAVLRDLIKTLFSA</sequence>
<evidence type="ECO:0000256" key="4">
    <source>
        <dbReference type="ARBA" id="ARBA00023159"/>
    </source>
</evidence>
<evidence type="ECO:0000256" key="1">
    <source>
        <dbReference type="ARBA" id="ARBA00009437"/>
    </source>
</evidence>
<accession>A0ABW6BM18</accession>
<keyword evidence="3" id="KW-0238">DNA-binding</keyword>
<evidence type="ECO:0000256" key="5">
    <source>
        <dbReference type="ARBA" id="ARBA00023163"/>
    </source>
</evidence>
<dbReference type="Gene3D" id="1.10.10.10">
    <property type="entry name" value="Winged helix-like DNA-binding domain superfamily/Winged helix DNA-binding domain"/>
    <property type="match status" value="1"/>
</dbReference>
<evidence type="ECO:0000259" key="6">
    <source>
        <dbReference type="PROSITE" id="PS50931"/>
    </source>
</evidence>
<dbReference type="RefSeq" id="WP_320183373.1">
    <property type="nucleotide sequence ID" value="NZ_CP138332.1"/>
</dbReference>
<dbReference type="CDD" id="cd08414">
    <property type="entry name" value="PBP2_LTTR_aromatics_like"/>
    <property type="match status" value="1"/>
</dbReference>
<name>A0ABW6BM18_9SPHI</name>
<dbReference type="SUPFAM" id="SSF53850">
    <property type="entry name" value="Periplasmic binding protein-like II"/>
    <property type="match status" value="1"/>
</dbReference>
<dbReference type="EMBL" id="JBHUPB010000015">
    <property type="protein sequence ID" value="MFD2969887.1"/>
    <property type="molecule type" value="Genomic_DNA"/>
</dbReference>
<evidence type="ECO:0000313" key="7">
    <source>
        <dbReference type="EMBL" id="MFD2969887.1"/>
    </source>
</evidence>
<comment type="caution">
    <text evidence="7">The sequence shown here is derived from an EMBL/GenBank/DDBJ whole genome shotgun (WGS) entry which is preliminary data.</text>
</comment>
<dbReference type="SUPFAM" id="SSF46785">
    <property type="entry name" value="Winged helix' DNA-binding domain"/>
    <property type="match status" value="1"/>
</dbReference>
<evidence type="ECO:0000256" key="3">
    <source>
        <dbReference type="ARBA" id="ARBA00023125"/>
    </source>
</evidence>
<keyword evidence="2" id="KW-0805">Transcription regulation</keyword>
<protein>
    <submittedName>
        <fullName evidence="7">LysR family transcriptional regulator</fullName>
    </submittedName>
</protein>
<dbReference type="InterPro" id="IPR000847">
    <property type="entry name" value="LysR_HTH_N"/>
</dbReference>
<proteinExistence type="inferred from homology"/>
<evidence type="ECO:0000313" key="8">
    <source>
        <dbReference type="Proteomes" id="UP001597525"/>
    </source>
</evidence>
<comment type="similarity">
    <text evidence="1">Belongs to the LysR transcriptional regulatory family.</text>
</comment>
<dbReference type="PANTHER" id="PTHR30346:SF26">
    <property type="entry name" value="HYDROGEN PEROXIDE-INDUCIBLE GENES ACTIVATOR"/>
    <property type="match status" value="1"/>
</dbReference>
<dbReference type="Gene3D" id="3.40.190.10">
    <property type="entry name" value="Periplasmic binding protein-like II"/>
    <property type="match status" value="2"/>
</dbReference>
<dbReference type="Pfam" id="PF00126">
    <property type="entry name" value="HTH_1"/>
    <property type="match status" value="1"/>
</dbReference>
<dbReference type="Proteomes" id="UP001597525">
    <property type="component" value="Unassembled WGS sequence"/>
</dbReference>
<dbReference type="InterPro" id="IPR036390">
    <property type="entry name" value="WH_DNA-bd_sf"/>
</dbReference>
<evidence type="ECO:0000256" key="2">
    <source>
        <dbReference type="ARBA" id="ARBA00023015"/>
    </source>
</evidence>